<evidence type="ECO:0000256" key="2">
    <source>
        <dbReference type="ARBA" id="ARBA00022771"/>
    </source>
</evidence>
<dbReference type="InParanoid" id="A0A409W568"/>
<feature type="compositionally biased region" description="Polar residues" evidence="5">
    <location>
        <begin position="44"/>
        <end position="57"/>
    </location>
</feature>
<reference evidence="7 8" key="1">
    <citation type="journal article" date="2018" name="Evol. Lett.">
        <title>Horizontal gene cluster transfer increased hallucinogenic mushroom diversity.</title>
        <authorList>
            <person name="Reynolds H.T."/>
            <person name="Vijayakumar V."/>
            <person name="Gluck-Thaler E."/>
            <person name="Korotkin H.B."/>
            <person name="Matheny P.B."/>
            <person name="Slot J.C."/>
        </authorList>
    </citation>
    <scope>NUCLEOTIDE SEQUENCE [LARGE SCALE GENOMIC DNA]</scope>
    <source>
        <strain evidence="7 8">SRW20</strain>
    </source>
</reference>
<feature type="compositionally biased region" description="Low complexity" evidence="5">
    <location>
        <begin position="739"/>
        <end position="749"/>
    </location>
</feature>
<dbReference type="STRING" id="231916.A0A409W568"/>
<dbReference type="SMART" id="SM00249">
    <property type="entry name" value="PHD"/>
    <property type="match status" value="1"/>
</dbReference>
<protein>
    <recommendedName>
        <fullName evidence="6">PHD-type domain-containing protein</fullName>
    </recommendedName>
</protein>
<evidence type="ECO:0000313" key="8">
    <source>
        <dbReference type="Proteomes" id="UP000284706"/>
    </source>
</evidence>
<sequence length="865" mass="95818">MDEKANAPPSVFTPFFMRSGSGKAYRNQLSIEHPQGLLPAFSARQYSHLPTPQSPGNTLGRYVHDRAHSPESPVPNGMASTSSTSQSRGPGNRDLDLEASSGRPQSTLHQCITPESSPHFSNHIPLDLTGSATPPFFVPSSSHDFATPKQPSAKADPVEFRSNTTPRMSRSSTPPSNHSKPSTALSSPFVAKTSIPSQLGKLPASSSGQGPIAVDDVFSQPSVQPAGPLTTMSTPPISPSSSSNPMQAQAPAAGGEMERIRQAAVEDQKAFLREAEKRRPEYLKRTKRRLSEVENFVVDEEEKPVGITESPQKGRRLKLFQETSEESFEESLMAGGYGRYRTADWVRQPQPIALPSTVVAGSSTIVSLLEEAEEPPPSEKELKKRKRLAAFRESSQQPNSKLSVVELEGKGRVLMEVPSEEMAAPASPEPTPSKKRAQNRRKKKSTEAVPSKKGLGLSDAADDSLEKPNWPDAEFPWRVRTEERLELAKAEKEERLRWIEKFLDRDSEEEDEVELAPAPLELSSDPYHYASEVPRPGRGKMVSLKKYDMSRGGQSKTTQFHSVLSDARDALWAKRSVRTLSYRQRKRQKELDDEEDDEVLCICDGRVNARDLVQCDACQTWYHLQCIGLRNIADLGREEDPWFCRRCVARSRSPSSEPDHALLSEPTFVPSDEPEIREYSDAPFYQPGLHDPQHWPSSKVPKTPTRGYHPYPDPSSWGVESLRGGPSTPKHMGPPVRIYSSPYSGYPEESPFDPTSTPSRGIRFHPPFTTPKSQSLAPRGSVGLFQTPSRPSVRQHYHPDIGTNDNPHQLPAHVLFGRDESPILRSSALPRLPPSSSPRIRPLGQSHSFLDDSPVVRSVGPELQK</sequence>
<feature type="domain" description="PHD-type" evidence="6">
    <location>
        <begin position="598"/>
        <end position="650"/>
    </location>
</feature>
<evidence type="ECO:0000256" key="1">
    <source>
        <dbReference type="ARBA" id="ARBA00022723"/>
    </source>
</evidence>
<evidence type="ECO:0000313" key="7">
    <source>
        <dbReference type="EMBL" id="PPQ73679.1"/>
    </source>
</evidence>
<feature type="compositionally biased region" description="Low complexity" evidence="5">
    <location>
        <begin position="161"/>
        <end position="177"/>
    </location>
</feature>
<feature type="region of interest" description="Disordered" evidence="5">
    <location>
        <begin position="652"/>
        <end position="865"/>
    </location>
</feature>
<evidence type="ECO:0000259" key="6">
    <source>
        <dbReference type="PROSITE" id="PS50016"/>
    </source>
</evidence>
<proteinExistence type="predicted"/>
<evidence type="ECO:0000256" key="5">
    <source>
        <dbReference type="SAM" id="MobiDB-lite"/>
    </source>
</evidence>
<gene>
    <name evidence="7" type="ORF">CVT26_010765</name>
</gene>
<comment type="caution">
    <text evidence="7">The sequence shown here is derived from an EMBL/GenBank/DDBJ whole genome shotgun (WGS) entry which is preliminary data.</text>
</comment>
<dbReference type="InterPro" id="IPR019787">
    <property type="entry name" value="Znf_PHD-finger"/>
</dbReference>
<feature type="compositionally biased region" description="Low complexity" evidence="5">
    <location>
        <begin position="228"/>
        <end position="253"/>
    </location>
</feature>
<keyword evidence="2 4" id="KW-0863">Zinc-finger</keyword>
<feature type="compositionally biased region" description="Polar residues" evidence="5">
    <location>
        <begin position="78"/>
        <end position="89"/>
    </location>
</feature>
<name>A0A409W568_9AGAR</name>
<dbReference type="Gene3D" id="3.30.40.10">
    <property type="entry name" value="Zinc/RING finger domain, C3HC4 (zinc finger)"/>
    <property type="match status" value="1"/>
</dbReference>
<feature type="compositionally biased region" description="Basic residues" evidence="5">
    <location>
        <begin position="433"/>
        <end position="444"/>
    </location>
</feature>
<dbReference type="Proteomes" id="UP000284706">
    <property type="component" value="Unassembled WGS sequence"/>
</dbReference>
<dbReference type="InterPro" id="IPR019786">
    <property type="entry name" value="Zinc_finger_PHD-type_CS"/>
</dbReference>
<feature type="compositionally biased region" description="Polar residues" evidence="5">
    <location>
        <begin position="102"/>
        <end position="120"/>
    </location>
</feature>
<dbReference type="GO" id="GO:0008270">
    <property type="term" value="F:zinc ion binding"/>
    <property type="evidence" value="ECO:0007669"/>
    <property type="project" value="UniProtKB-KW"/>
</dbReference>
<dbReference type="Pfam" id="PF00628">
    <property type="entry name" value="PHD"/>
    <property type="match status" value="1"/>
</dbReference>
<organism evidence="7 8">
    <name type="scientific">Gymnopilus dilepis</name>
    <dbReference type="NCBI Taxonomy" id="231916"/>
    <lineage>
        <taxon>Eukaryota</taxon>
        <taxon>Fungi</taxon>
        <taxon>Dikarya</taxon>
        <taxon>Basidiomycota</taxon>
        <taxon>Agaricomycotina</taxon>
        <taxon>Agaricomycetes</taxon>
        <taxon>Agaricomycetidae</taxon>
        <taxon>Agaricales</taxon>
        <taxon>Agaricineae</taxon>
        <taxon>Hymenogastraceae</taxon>
        <taxon>Gymnopilus</taxon>
    </lineage>
</organism>
<feature type="region of interest" description="Disordered" evidence="5">
    <location>
        <begin position="369"/>
        <end position="475"/>
    </location>
</feature>
<keyword evidence="8" id="KW-1185">Reference proteome</keyword>
<dbReference type="PROSITE" id="PS01359">
    <property type="entry name" value="ZF_PHD_1"/>
    <property type="match status" value="1"/>
</dbReference>
<keyword evidence="1" id="KW-0479">Metal-binding</keyword>
<dbReference type="SUPFAM" id="SSF57903">
    <property type="entry name" value="FYVE/PHD zinc finger"/>
    <property type="match status" value="1"/>
</dbReference>
<feature type="region of interest" description="Disordered" evidence="5">
    <location>
        <begin position="139"/>
        <end position="259"/>
    </location>
</feature>
<dbReference type="InterPro" id="IPR013083">
    <property type="entry name" value="Znf_RING/FYVE/PHD"/>
</dbReference>
<evidence type="ECO:0000256" key="4">
    <source>
        <dbReference type="PROSITE-ProRule" id="PRU00146"/>
    </source>
</evidence>
<evidence type="ECO:0000256" key="3">
    <source>
        <dbReference type="ARBA" id="ARBA00022833"/>
    </source>
</evidence>
<dbReference type="AlphaFoldDB" id="A0A409W568"/>
<dbReference type="InterPro" id="IPR011011">
    <property type="entry name" value="Znf_FYVE_PHD"/>
</dbReference>
<feature type="region of interest" description="Disordered" evidence="5">
    <location>
        <begin position="44"/>
        <end position="127"/>
    </location>
</feature>
<dbReference type="OrthoDB" id="436852at2759"/>
<accession>A0A409W568</accession>
<dbReference type="PROSITE" id="PS50016">
    <property type="entry name" value="ZF_PHD_2"/>
    <property type="match status" value="1"/>
</dbReference>
<keyword evidence="3" id="KW-0862">Zinc</keyword>
<dbReference type="InterPro" id="IPR001965">
    <property type="entry name" value="Znf_PHD"/>
</dbReference>
<dbReference type="EMBL" id="NHYE01005390">
    <property type="protein sequence ID" value="PPQ73679.1"/>
    <property type="molecule type" value="Genomic_DNA"/>
</dbReference>